<dbReference type="OrthoDB" id="9811984at2"/>
<feature type="binding site" evidence="7">
    <location>
        <position position="115"/>
    </location>
    <ligand>
        <name>Zn(2+)</name>
        <dbReference type="ChEBI" id="CHEBI:29105"/>
        <note>catalytic</note>
    </ligand>
</feature>
<dbReference type="PANTHER" id="PTHR46986:SF1">
    <property type="entry name" value="ENDORIBONUCLEASE YBEY, CHLOROPLASTIC"/>
    <property type="match status" value="1"/>
</dbReference>
<keyword evidence="7" id="KW-0690">Ribosome biogenesis</keyword>
<dbReference type="GO" id="GO:0006364">
    <property type="term" value="P:rRNA processing"/>
    <property type="evidence" value="ECO:0007669"/>
    <property type="project" value="UniProtKB-UniRule"/>
</dbReference>
<dbReference type="PATRIC" id="fig|516051.4.peg.1381"/>
<dbReference type="GO" id="GO:0008270">
    <property type="term" value="F:zinc ion binding"/>
    <property type="evidence" value="ECO:0007669"/>
    <property type="project" value="UniProtKB-UniRule"/>
</dbReference>
<keyword evidence="6 7" id="KW-0862">Zinc</keyword>
<keyword evidence="2 7" id="KW-0540">Nuclease</keyword>
<sequence>MIDFHFENDFQLEQKDKFSDWLSRIITAEGYELGNLDYVFCDDEYLWDINMQYLNHDTYTDIITFDYSTGRVISGDIFISVERVDDNAADHGVGFENELLRVMCHGVLHLMGYNDKKEDEVALMRNKEDEMIQMFHVEQ</sequence>
<protein>
    <recommendedName>
        <fullName evidence="7">Endoribonuclease YbeY</fullName>
        <ecNumber evidence="7">3.1.-.-</ecNumber>
    </recommendedName>
</protein>
<dbReference type="PROSITE" id="PS01306">
    <property type="entry name" value="UPF0054"/>
    <property type="match status" value="1"/>
</dbReference>
<evidence type="ECO:0000313" key="9">
    <source>
        <dbReference type="Proteomes" id="UP000032726"/>
    </source>
</evidence>
<keyword evidence="4 7" id="KW-0255">Endonuclease</keyword>
<dbReference type="Pfam" id="PF02130">
    <property type="entry name" value="YbeY"/>
    <property type="match status" value="1"/>
</dbReference>
<dbReference type="EC" id="3.1.-.-" evidence="7"/>
<dbReference type="EMBL" id="CP011071">
    <property type="protein sequence ID" value="AKA34965.1"/>
    <property type="molecule type" value="Genomic_DNA"/>
</dbReference>
<evidence type="ECO:0000256" key="2">
    <source>
        <dbReference type="ARBA" id="ARBA00022722"/>
    </source>
</evidence>
<evidence type="ECO:0000256" key="7">
    <source>
        <dbReference type="HAMAP-Rule" id="MF_00009"/>
    </source>
</evidence>
<dbReference type="NCBIfam" id="TIGR00043">
    <property type="entry name" value="rRNA maturation RNase YbeY"/>
    <property type="match status" value="1"/>
</dbReference>
<dbReference type="PANTHER" id="PTHR46986">
    <property type="entry name" value="ENDORIBONUCLEASE YBEY, CHLOROPLASTIC"/>
    <property type="match status" value="1"/>
</dbReference>
<dbReference type="InterPro" id="IPR023091">
    <property type="entry name" value="MetalPrtase_cat_dom_sf_prd"/>
</dbReference>
<comment type="function">
    <text evidence="7">Single strand-specific metallo-endoribonuclease involved in late-stage 70S ribosome quality control and in maturation of the 3' terminus of the 16S rRNA.</text>
</comment>
<comment type="subcellular location">
    <subcellularLocation>
        <location evidence="7">Cytoplasm</location>
    </subcellularLocation>
</comment>
<keyword evidence="7" id="KW-0698">rRNA processing</keyword>
<dbReference type="Gene3D" id="3.40.390.30">
    <property type="entry name" value="Metalloproteases ('zincins'), catalytic domain"/>
    <property type="match status" value="1"/>
</dbReference>
<evidence type="ECO:0000313" key="8">
    <source>
        <dbReference type="EMBL" id="AKA34965.1"/>
    </source>
</evidence>
<keyword evidence="3 7" id="KW-0479">Metal-binding</keyword>
<evidence type="ECO:0000256" key="1">
    <source>
        <dbReference type="ARBA" id="ARBA00010875"/>
    </source>
</evidence>
<dbReference type="KEGG" id="mlt:VC82_1337"/>
<evidence type="ECO:0000256" key="3">
    <source>
        <dbReference type="ARBA" id="ARBA00022723"/>
    </source>
</evidence>
<feature type="binding site" evidence="7">
    <location>
        <position position="109"/>
    </location>
    <ligand>
        <name>Zn(2+)</name>
        <dbReference type="ChEBI" id="CHEBI:29105"/>
        <note>catalytic</note>
    </ligand>
</feature>
<dbReference type="Proteomes" id="UP000032726">
    <property type="component" value="Chromosome"/>
</dbReference>
<keyword evidence="7" id="KW-0963">Cytoplasm</keyword>
<keyword evidence="9" id="KW-1185">Reference proteome</keyword>
<dbReference type="STRING" id="516051.VC82_1337"/>
<dbReference type="RefSeq" id="WP_045801675.1">
    <property type="nucleotide sequence ID" value="NZ_CP011071.1"/>
</dbReference>
<dbReference type="GO" id="GO:0004222">
    <property type="term" value="F:metalloendopeptidase activity"/>
    <property type="evidence" value="ECO:0007669"/>
    <property type="project" value="InterPro"/>
</dbReference>
<keyword evidence="5 7" id="KW-0378">Hydrolase</keyword>
<evidence type="ECO:0000256" key="4">
    <source>
        <dbReference type="ARBA" id="ARBA00022759"/>
    </source>
</evidence>
<evidence type="ECO:0000256" key="6">
    <source>
        <dbReference type="ARBA" id="ARBA00022833"/>
    </source>
</evidence>
<dbReference type="GO" id="GO:0004521">
    <property type="term" value="F:RNA endonuclease activity"/>
    <property type="evidence" value="ECO:0007669"/>
    <property type="project" value="UniProtKB-UniRule"/>
</dbReference>
<dbReference type="GO" id="GO:0005737">
    <property type="term" value="C:cytoplasm"/>
    <property type="evidence" value="ECO:0007669"/>
    <property type="project" value="UniProtKB-SubCell"/>
</dbReference>
<dbReference type="InterPro" id="IPR002036">
    <property type="entry name" value="YbeY"/>
</dbReference>
<dbReference type="InterPro" id="IPR020549">
    <property type="entry name" value="YbeY_CS"/>
</dbReference>
<organism evidence="8 9">
    <name type="scientific">Flagellimonas lutaonensis</name>
    <dbReference type="NCBI Taxonomy" id="516051"/>
    <lineage>
        <taxon>Bacteria</taxon>
        <taxon>Pseudomonadati</taxon>
        <taxon>Bacteroidota</taxon>
        <taxon>Flavobacteriia</taxon>
        <taxon>Flavobacteriales</taxon>
        <taxon>Flavobacteriaceae</taxon>
        <taxon>Flagellimonas</taxon>
    </lineage>
</organism>
<reference evidence="8 9" key="1">
    <citation type="submission" date="2015-03" db="EMBL/GenBank/DDBJ databases">
        <title>Complete genome sequence of Muricauda lutaonensis CC-HSB-11T, isolated from a coastal hot spring.</title>
        <authorList>
            <person name="Kim K.M."/>
        </authorList>
    </citation>
    <scope>NUCLEOTIDE SEQUENCE [LARGE SCALE GENOMIC DNA]</scope>
    <source>
        <strain evidence="8 9">CC-HSB-11</strain>
    </source>
</reference>
<gene>
    <name evidence="7" type="primary">ybeY</name>
    <name evidence="8" type="ORF">VC82_1337</name>
</gene>
<comment type="cofactor">
    <cofactor evidence="7">
        <name>Zn(2+)</name>
        <dbReference type="ChEBI" id="CHEBI:29105"/>
    </cofactor>
    <text evidence="7">Binds 1 zinc ion.</text>
</comment>
<accession>A0A0D5YRP2</accession>
<feature type="binding site" evidence="7">
    <location>
        <position position="105"/>
    </location>
    <ligand>
        <name>Zn(2+)</name>
        <dbReference type="ChEBI" id="CHEBI:29105"/>
        <note>catalytic</note>
    </ligand>
</feature>
<dbReference type="SUPFAM" id="SSF55486">
    <property type="entry name" value="Metalloproteases ('zincins'), catalytic domain"/>
    <property type="match status" value="1"/>
</dbReference>
<dbReference type="HOGENOM" id="CLU_106710_3_3_10"/>
<dbReference type="HAMAP" id="MF_00009">
    <property type="entry name" value="Endoribonucl_YbeY"/>
    <property type="match status" value="1"/>
</dbReference>
<name>A0A0D5YRP2_9FLAO</name>
<proteinExistence type="inferred from homology"/>
<dbReference type="AlphaFoldDB" id="A0A0D5YRP2"/>
<evidence type="ECO:0000256" key="5">
    <source>
        <dbReference type="ARBA" id="ARBA00022801"/>
    </source>
</evidence>
<comment type="similarity">
    <text evidence="1 7">Belongs to the endoribonuclease YbeY family.</text>
</comment>